<dbReference type="PIRSF" id="PIRSF002825">
    <property type="entry name" value="CfbpA"/>
    <property type="match status" value="1"/>
</dbReference>
<accession>A0AAU7JMZ1</accession>
<dbReference type="AlphaFoldDB" id="A0AAU7JMZ1"/>
<dbReference type="SUPFAM" id="SSF53850">
    <property type="entry name" value="Periplasmic binding protein-like II"/>
    <property type="match status" value="1"/>
</dbReference>
<name>A0AAU7JMZ1_9HYPH</name>
<feature type="chain" id="PRO_5044020287" evidence="2">
    <location>
        <begin position="30"/>
        <end position="346"/>
    </location>
</feature>
<dbReference type="InterPro" id="IPR026045">
    <property type="entry name" value="Ferric-bd"/>
</dbReference>
<protein>
    <submittedName>
        <fullName evidence="3">ABC transporter substrate-binding protein</fullName>
    </submittedName>
</protein>
<feature type="signal peptide" evidence="2">
    <location>
        <begin position="1"/>
        <end position="29"/>
    </location>
</feature>
<dbReference type="EMBL" id="CP157484">
    <property type="protein sequence ID" value="XBO41319.1"/>
    <property type="molecule type" value="Genomic_DNA"/>
</dbReference>
<sequence length="346" mass="38016">MTQKNRRSVIAGAAALGLAALVHPALVGAARAADAVDMDAARKEGKVVWYTSTPIETAQKIVSLFEAKTGVKVELFRSGGSAILRRFQQEMQAGRIACDLLTTSDPAASEQFARKGVFVAFKPKDFDKVPKGARNEDGYFVAQRLNMMTIYMRPDKLAPADQPKTWAELVDPKYKGKLVMTDPSFTSLQLSVVGMMAKKLGWGYFEKLRQNDIMIVQGNQQVSDNIKRAERLIAVGASDSYAADDRKDGHPILTVYPQDGTFMIPSPTAVVKGSPHPNAAKALADFMLDDEVQKLFPTDGGYSSRVDMPPPEGSPQLSTLTLTEVDYDYIEKEAARIKKKFNEVFQ</sequence>
<dbReference type="InterPro" id="IPR006311">
    <property type="entry name" value="TAT_signal"/>
</dbReference>
<dbReference type="Pfam" id="PF13343">
    <property type="entry name" value="SBP_bac_6"/>
    <property type="match status" value="1"/>
</dbReference>
<evidence type="ECO:0000256" key="1">
    <source>
        <dbReference type="ARBA" id="ARBA00022729"/>
    </source>
</evidence>
<evidence type="ECO:0000256" key="2">
    <source>
        <dbReference type="SAM" id="SignalP"/>
    </source>
</evidence>
<organism evidence="3">
    <name type="scientific">Alsobacter sp. KACC 23698</name>
    <dbReference type="NCBI Taxonomy" id="3149229"/>
    <lineage>
        <taxon>Bacteria</taxon>
        <taxon>Pseudomonadati</taxon>
        <taxon>Pseudomonadota</taxon>
        <taxon>Alphaproteobacteria</taxon>
        <taxon>Hyphomicrobiales</taxon>
        <taxon>Alsobacteraceae</taxon>
        <taxon>Alsobacter</taxon>
    </lineage>
</organism>
<dbReference type="Gene3D" id="3.40.190.10">
    <property type="entry name" value="Periplasmic binding protein-like II"/>
    <property type="match status" value="2"/>
</dbReference>
<dbReference type="PANTHER" id="PTHR30006:SF2">
    <property type="entry name" value="ABC TRANSPORTER SUBSTRATE-BINDING PROTEIN"/>
    <property type="match status" value="1"/>
</dbReference>
<gene>
    <name evidence="3" type="ORF">ABEG18_11350</name>
</gene>
<evidence type="ECO:0000313" key="3">
    <source>
        <dbReference type="EMBL" id="XBO41319.1"/>
    </source>
</evidence>
<dbReference type="CDD" id="cd13547">
    <property type="entry name" value="PBP2_Fbp_like_2"/>
    <property type="match status" value="1"/>
</dbReference>
<dbReference type="PROSITE" id="PS51318">
    <property type="entry name" value="TAT"/>
    <property type="match status" value="1"/>
</dbReference>
<reference evidence="3" key="1">
    <citation type="submission" date="2024-05" db="EMBL/GenBank/DDBJ databases">
        <authorList>
            <person name="Kim S."/>
            <person name="Heo J."/>
            <person name="Choi H."/>
            <person name="Choi Y."/>
            <person name="Kwon S.-W."/>
            <person name="Kim Y."/>
        </authorList>
    </citation>
    <scope>NUCLEOTIDE SEQUENCE</scope>
    <source>
        <strain evidence="3">KACC 23698</strain>
    </source>
</reference>
<dbReference type="PANTHER" id="PTHR30006">
    <property type="entry name" value="THIAMINE-BINDING PERIPLASMIC PROTEIN-RELATED"/>
    <property type="match status" value="1"/>
</dbReference>
<keyword evidence="1 2" id="KW-0732">Signal</keyword>
<proteinExistence type="predicted"/>
<dbReference type="RefSeq" id="WP_406858170.1">
    <property type="nucleotide sequence ID" value="NZ_CP157484.1"/>
</dbReference>